<dbReference type="InterPro" id="IPR037278">
    <property type="entry name" value="ARFGAP/RecO"/>
</dbReference>
<dbReference type="InterPro" id="IPR042242">
    <property type="entry name" value="RecO_C"/>
</dbReference>
<name>E6K2L2_PARDN</name>
<dbReference type="InterPro" id="IPR003717">
    <property type="entry name" value="RecO"/>
</dbReference>
<dbReference type="InterPro" id="IPR022572">
    <property type="entry name" value="DNA_rep/recomb_RecO_N"/>
</dbReference>
<dbReference type="GO" id="GO:0006302">
    <property type="term" value="P:double-strand break repair"/>
    <property type="evidence" value="ECO:0007669"/>
    <property type="project" value="TreeGrafter"/>
</dbReference>
<organism evidence="10 11">
    <name type="scientific">Parascardovia denticolens DSM 10105 = JCM 12538</name>
    <dbReference type="NCBI Taxonomy" id="864564"/>
    <lineage>
        <taxon>Bacteria</taxon>
        <taxon>Bacillati</taxon>
        <taxon>Actinomycetota</taxon>
        <taxon>Actinomycetes</taxon>
        <taxon>Bifidobacteriales</taxon>
        <taxon>Bifidobacteriaceae</taxon>
        <taxon>Parascardovia</taxon>
    </lineage>
</organism>
<comment type="similarity">
    <text evidence="2 8">Belongs to the RecO family.</text>
</comment>
<evidence type="ECO:0000256" key="6">
    <source>
        <dbReference type="ARBA" id="ARBA00023204"/>
    </source>
</evidence>
<dbReference type="GO" id="GO:0006310">
    <property type="term" value="P:DNA recombination"/>
    <property type="evidence" value="ECO:0007669"/>
    <property type="project" value="UniProtKB-UniRule"/>
</dbReference>
<dbReference type="Proteomes" id="UP000004946">
    <property type="component" value="Chromosome"/>
</dbReference>
<dbReference type="SUPFAM" id="SSF50249">
    <property type="entry name" value="Nucleic acid-binding proteins"/>
    <property type="match status" value="1"/>
</dbReference>
<keyword evidence="6 8" id="KW-0234">DNA repair</keyword>
<keyword evidence="5 8" id="KW-0233">DNA recombination</keyword>
<dbReference type="Gene3D" id="2.40.50.140">
    <property type="entry name" value="Nucleic acid-binding proteins"/>
    <property type="match status" value="1"/>
</dbReference>
<dbReference type="PANTHER" id="PTHR33991:SF1">
    <property type="entry name" value="DNA REPAIR PROTEIN RECO"/>
    <property type="match status" value="1"/>
</dbReference>
<dbReference type="KEGG" id="pdo:PSDT_0416"/>
<dbReference type="AlphaFoldDB" id="E6K2L2"/>
<evidence type="ECO:0000313" key="11">
    <source>
        <dbReference type="Proteomes" id="UP000004946"/>
    </source>
</evidence>
<dbReference type="NCBIfam" id="TIGR00613">
    <property type="entry name" value="reco"/>
    <property type="match status" value="1"/>
</dbReference>
<dbReference type="HOGENOM" id="CLU_066632_1_1_11"/>
<comment type="function">
    <text evidence="1 8">Involved in DNA repair and RecF pathway recombination.</text>
</comment>
<accession>E6K2L2</accession>
<keyword evidence="4 8" id="KW-0227">DNA damage</keyword>
<reference evidence="10 11" key="1">
    <citation type="submission" date="2010-12" db="EMBL/GenBank/DDBJ databases">
        <authorList>
            <person name="Muzny D."/>
            <person name="Qin X."/>
            <person name="Buhay C."/>
            <person name="Dugan-Rocha S."/>
            <person name="Ding Y."/>
            <person name="Chen G."/>
            <person name="Hawes A."/>
            <person name="Holder M."/>
            <person name="Jhangiani S."/>
            <person name="Johnson A."/>
            <person name="Khan Z."/>
            <person name="Li Z."/>
            <person name="Liu W."/>
            <person name="Liu X."/>
            <person name="Perez L."/>
            <person name="Shen H."/>
            <person name="Wang Q."/>
            <person name="Watt J."/>
            <person name="Xi L."/>
            <person name="Xin Y."/>
            <person name="Zhou J."/>
            <person name="Deng J."/>
            <person name="Jiang H."/>
            <person name="Liu Y."/>
            <person name="Qu J."/>
            <person name="Song X.-Z."/>
            <person name="Zhang L."/>
            <person name="Villasana D."/>
            <person name="Johnson A."/>
            <person name="Liu J."/>
            <person name="Liyanage D."/>
            <person name="Lorensuhewa L."/>
            <person name="Robinson T."/>
            <person name="Song A."/>
            <person name="Song B.-B."/>
            <person name="Dinh H."/>
            <person name="Thornton R."/>
            <person name="Coyle M."/>
            <person name="Francisco L."/>
            <person name="Jackson L."/>
            <person name="Javaid M."/>
            <person name="Korchina V."/>
            <person name="Kovar C."/>
            <person name="Mata R."/>
            <person name="Mathew T."/>
            <person name="Ngo R."/>
            <person name="Nguyen L."/>
            <person name="Nguyen N."/>
            <person name="Okwuonu G."/>
            <person name="Ongeri F."/>
            <person name="Pham C."/>
            <person name="Simmons D."/>
            <person name="Wilczek-Boney K."/>
            <person name="Hale W."/>
            <person name="Jakkamsetti A."/>
            <person name="Pham P."/>
            <person name="Ruth R."/>
            <person name="San Lucas F."/>
            <person name="Warren J."/>
            <person name="Zhang J."/>
            <person name="Zhao Z."/>
            <person name="Zhou C."/>
            <person name="Zhu D."/>
            <person name="Lee S."/>
            <person name="Bess C."/>
            <person name="Blankenburg K."/>
            <person name="Forbes L."/>
            <person name="Fu Q."/>
            <person name="Gubbala S."/>
            <person name="Hirani K."/>
            <person name="Jayaseelan J.C."/>
            <person name="Lara F."/>
            <person name="Munidasa M."/>
            <person name="Palculict T."/>
            <person name="Patil S."/>
            <person name="Pu L.-L."/>
            <person name="Saada N."/>
            <person name="Tang L."/>
            <person name="Weissenberger G."/>
            <person name="Zhu Y."/>
            <person name="Hemphill L."/>
            <person name="Shang Y."/>
            <person name="Youmans B."/>
            <person name="Ayvaz T."/>
            <person name="Ross M."/>
            <person name="Santibanez J."/>
            <person name="Aqrawi P."/>
            <person name="Gross S."/>
            <person name="Joshi V."/>
            <person name="Fowler G."/>
            <person name="Nazareth L."/>
            <person name="Reid J."/>
            <person name="Worley K."/>
            <person name="Petrosino J."/>
            <person name="Highlander S."/>
            <person name="Gibbs R."/>
        </authorList>
    </citation>
    <scope>NUCLEOTIDE SEQUENCE [LARGE SCALE GENOMIC DNA]</scope>
    <source>
        <strain evidence="10 11">DSM 10105</strain>
    </source>
</reference>
<evidence type="ECO:0000256" key="8">
    <source>
        <dbReference type="HAMAP-Rule" id="MF_00201"/>
    </source>
</evidence>
<dbReference type="SUPFAM" id="SSF57863">
    <property type="entry name" value="ArfGap/RecO-like zinc finger"/>
    <property type="match status" value="1"/>
</dbReference>
<evidence type="ECO:0000256" key="5">
    <source>
        <dbReference type="ARBA" id="ARBA00023172"/>
    </source>
</evidence>
<evidence type="ECO:0000256" key="7">
    <source>
        <dbReference type="ARBA" id="ARBA00033409"/>
    </source>
</evidence>
<dbReference type="RefSeq" id="WP_006289783.1">
    <property type="nucleotide sequence ID" value="NZ_AP012333.1"/>
</dbReference>
<dbReference type="Gene3D" id="1.20.1440.120">
    <property type="entry name" value="Recombination protein O, C-terminal domain"/>
    <property type="match status" value="1"/>
</dbReference>
<protein>
    <recommendedName>
        <fullName evidence="3 8">DNA repair protein RecO</fullName>
    </recommendedName>
    <alternativeName>
        <fullName evidence="7 8">Recombination protein O</fullName>
    </alternativeName>
</protein>
<evidence type="ECO:0000256" key="2">
    <source>
        <dbReference type="ARBA" id="ARBA00007452"/>
    </source>
</evidence>
<dbReference type="PANTHER" id="PTHR33991">
    <property type="entry name" value="DNA REPAIR PROTEIN RECO"/>
    <property type="match status" value="1"/>
</dbReference>
<comment type="caution">
    <text evidence="10">The sequence shown here is derived from an EMBL/GenBank/DDBJ whole genome shotgun (WGS) entry which is preliminary data.</text>
</comment>
<dbReference type="eggNOG" id="COG1381">
    <property type="taxonomic scope" value="Bacteria"/>
</dbReference>
<evidence type="ECO:0000256" key="4">
    <source>
        <dbReference type="ARBA" id="ARBA00022763"/>
    </source>
</evidence>
<evidence type="ECO:0000313" key="10">
    <source>
        <dbReference type="EMBL" id="EFT82566.1"/>
    </source>
</evidence>
<dbReference type="Pfam" id="PF02565">
    <property type="entry name" value="RecO_C"/>
    <property type="match status" value="1"/>
</dbReference>
<evidence type="ECO:0000256" key="3">
    <source>
        <dbReference type="ARBA" id="ARBA00021310"/>
    </source>
</evidence>
<dbReference type="EMBL" id="AEON01000002">
    <property type="protein sequence ID" value="EFT82566.1"/>
    <property type="molecule type" value="Genomic_DNA"/>
</dbReference>
<gene>
    <name evidence="8 10" type="primary">recO</name>
    <name evidence="10" type="ORF">HMPREF0620_1251</name>
</gene>
<proteinExistence type="inferred from homology"/>
<dbReference type="PATRIC" id="fig|864564.6.peg.457"/>
<dbReference type="InterPro" id="IPR012340">
    <property type="entry name" value="NA-bd_OB-fold"/>
</dbReference>
<sequence length="248" mass="27446">MPTYRDQGLVLRAIKLGETDRIITILTSRHGKIRAVARGVRRTRSRFGSRLEPFMRDDLLIAQGRKELDTVSQAVVISAYAPKIVADYEAYLSASVIVEAVDKVVSDLREGSESAHRQYLLAVGALAALAAGKRPPALVENSFLLRSVSLAGWTPRLDSCLVCGRQTDLTYFSVESGGVMCKDDHVPGSRRLSPQALFQLRALLMGDWKALEAQTSPEGRLAAEVGEIVEEWSQYYLERPLRATHLLH</sequence>
<keyword evidence="11" id="KW-1185">Reference proteome</keyword>
<dbReference type="Pfam" id="PF11967">
    <property type="entry name" value="RecO_N"/>
    <property type="match status" value="1"/>
</dbReference>
<dbReference type="GO" id="GO:0043590">
    <property type="term" value="C:bacterial nucleoid"/>
    <property type="evidence" value="ECO:0007669"/>
    <property type="project" value="TreeGrafter"/>
</dbReference>
<evidence type="ECO:0000259" key="9">
    <source>
        <dbReference type="Pfam" id="PF11967"/>
    </source>
</evidence>
<dbReference type="HAMAP" id="MF_00201">
    <property type="entry name" value="RecO"/>
    <property type="match status" value="1"/>
</dbReference>
<evidence type="ECO:0000256" key="1">
    <source>
        <dbReference type="ARBA" id="ARBA00003065"/>
    </source>
</evidence>
<feature type="domain" description="DNA replication/recombination mediator RecO N-terminal" evidence="9">
    <location>
        <begin position="1"/>
        <end position="80"/>
    </location>
</feature>